<dbReference type="Proteomes" id="UP000292452">
    <property type="component" value="Unassembled WGS sequence"/>
</dbReference>
<dbReference type="Gene3D" id="3.10.580.10">
    <property type="entry name" value="CBS-domain"/>
    <property type="match status" value="1"/>
</dbReference>
<organism evidence="3 4">
    <name type="scientific">Streptomyces kasugaensis</name>
    <dbReference type="NCBI Taxonomy" id="1946"/>
    <lineage>
        <taxon>Bacteria</taxon>
        <taxon>Bacillati</taxon>
        <taxon>Actinomycetota</taxon>
        <taxon>Actinomycetes</taxon>
        <taxon>Kitasatosporales</taxon>
        <taxon>Streptomycetaceae</taxon>
        <taxon>Streptomyces</taxon>
    </lineage>
</organism>
<dbReference type="Pfam" id="PF00571">
    <property type="entry name" value="CBS"/>
    <property type="match status" value="1"/>
</dbReference>
<reference evidence="3 4" key="1">
    <citation type="submission" date="2019-02" db="EMBL/GenBank/DDBJ databases">
        <title>Draft Genome Sequence of Streptomyces sp. AM-2504, identified by 16S rRNA comparative analysis as a Streptomyces Kasugaensis strain.</title>
        <authorList>
            <person name="Napolioni V."/>
            <person name="Giuliodori A.M."/>
            <person name="Spurio R."/>
            <person name="Fabbretti A."/>
        </authorList>
    </citation>
    <scope>NUCLEOTIDE SEQUENCE [LARGE SCALE GENOMIC DNA]</scope>
    <source>
        <strain evidence="3 4">AM-2504</strain>
    </source>
</reference>
<dbReference type="CDD" id="cd02205">
    <property type="entry name" value="CBS_pair_SF"/>
    <property type="match status" value="1"/>
</dbReference>
<feature type="domain" description="CBS" evidence="2">
    <location>
        <begin position="12"/>
        <end position="70"/>
    </location>
</feature>
<dbReference type="EMBL" id="SIXH01000063">
    <property type="protein sequence ID" value="TBO59830.1"/>
    <property type="molecule type" value="Genomic_DNA"/>
</dbReference>
<sequence>MSRHWRIGSLPFARDVVTVGFDEPLSRAITRMVQGDFSQLPVVNRNNVLRGVVTWESIARAQLGHRGTTIAAALDPHPLTAQEQEELFVRIDDVQRHGFLIVTDGDNLVLGILTASDLADQLKLRVEPFILLGEAERRLPVDELPTGSGVRKTRAAGEYLTLGQYPEVLKDDACWARLAWPYEHDDLVRRVTAVKEYRNELAHWDMDTPETKAEALTETNRLLSPLKLINHDPRP</sequence>
<dbReference type="SUPFAM" id="SSF54631">
    <property type="entry name" value="CBS-domain pair"/>
    <property type="match status" value="1"/>
</dbReference>
<dbReference type="InterPro" id="IPR046342">
    <property type="entry name" value="CBS_dom_sf"/>
</dbReference>
<evidence type="ECO:0000313" key="3">
    <source>
        <dbReference type="EMBL" id="TBO59830.1"/>
    </source>
</evidence>
<keyword evidence="4" id="KW-1185">Reference proteome</keyword>
<comment type="caution">
    <text evidence="3">The sequence shown here is derived from an EMBL/GenBank/DDBJ whole genome shotgun (WGS) entry which is preliminary data.</text>
</comment>
<evidence type="ECO:0000259" key="2">
    <source>
        <dbReference type="PROSITE" id="PS51371"/>
    </source>
</evidence>
<dbReference type="PROSITE" id="PS51371">
    <property type="entry name" value="CBS"/>
    <property type="match status" value="1"/>
</dbReference>
<protein>
    <submittedName>
        <fullName evidence="3">CBS domain-containing protein</fullName>
    </submittedName>
</protein>
<keyword evidence="1" id="KW-0129">CBS domain</keyword>
<proteinExistence type="predicted"/>
<gene>
    <name evidence="3" type="ORF">EYS09_10005</name>
</gene>
<accession>A0A4Q9HZU3</accession>
<evidence type="ECO:0000313" key="4">
    <source>
        <dbReference type="Proteomes" id="UP000292452"/>
    </source>
</evidence>
<dbReference type="InterPro" id="IPR000644">
    <property type="entry name" value="CBS_dom"/>
</dbReference>
<evidence type="ECO:0000256" key="1">
    <source>
        <dbReference type="PROSITE-ProRule" id="PRU00703"/>
    </source>
</evidence>
<dbReference type="SMART" id="SM00116">
    <property type="entry name" value="CBS"/>
    <property type="match status" value="2"/>
</dbReference>
<dbReference type="AlphaFoldDB" id="A0A4Q9HZU3"/>
<name>A0A4Q9HZU3_STRKA</name>